<dbReference type="AlphaFoldDB" id="A0A2X4W7Q0"/>
<evidence type="ECO:0000313" key="2">
    <source>
        <dbReference type="EMBL" id="SQI53660.1"/>
    </source>
</evidence>
<accession>A0A2X4W7Q0</accession>
<dbReference type="EMBL" id="LS483476">
    <property type="protein sequence ID" value="SQI53660.1"/>
    <property type="molecule type" value="Genomic_DNA"/>
</dbReference>
<keyword evidence="3" id="KW-1185">Reference proteome</keyword>
<dbReference type="KEGG" id="blen:NCTC4824_01017"/>
<keyword evidence="1" id="KW-0812">Transmembrane</keyword>
<evidence type="ECO:0000256" key="1">
    <source>
        <dbReference type="SAM" id="Phobius"/>
    </source>
</evidence>
<protein>
    <submittedName>
        <fullName evidence="2">Uncharacterized protein</fullName>
    </submittedName>
</protein>
<evidence type="ECO:0000313" key="3">
    <source>
        <dbReference type="Proteomes" id="UP000249134"/>
    </source>
</evidence>
<name>A0A2X4W7Q0_LEDLE</name>
<keyword evidence="1" id="KW-0472">Membrane</keyword>
<proteinExistence type="predicted"/>
<sequence>MIIKLSDKIALALIRTTGTIIGGIIYMIIQR</sequence>
<dbReference type="Proteomes" id="UP000249134">
    <property type="component" value="Chromosome 1"/>
</dbReference>
<keyword evidence="1" id="KW-1133">Transmembrane helix</keyword>
<gene>
    <name evidence="2" type="ORF">NCTC4824_01017</name>
</gene>
<feature type="transmembrane region" description="Helical" evidence="1">
    <location>
        <begin position="12"/>
        <end position="29"/>
    </location>
</feature>
<organism evidence="2 3">
    <name type="scientific">Lederbergia lenta</name>
    <name type="common">Bacillus lentus</name>
    <dbReference type="NCBI Taxonomy" id="1467"/>
    <lineage>
        <taxon>Bacteria</taxon>
        <taxon>Bacillati</taxon>
        <taxon>Bacillota</taxon>
        <taxon>Bacilli</taxon>
        <taxon>Bacillales</taxon>
        <taxon>Bacillaceae</taxon>
        <taxon>Lederbergia</taxon>
    </lineage>
</organism>
<reference evidence="2 3" key="1">
    <citation type="submission" date="2018-06" db="EMBL/GenBank/DDBJ databases">
        <authorList>
            <consortium name="Pathogen Informatics"/>
            <person name="Doyle S."/>
        </authorList>
    </citation>
    <scope>NUCLEOTIDE SEQUENCE [LARGE SCALE GENOMIC DNA]</scope>
    <source>
        <strain evidence="2 3">NCTC4824</strain>
    </source>
</reference>